<dbReference type="InterPro" id="IPR002575">
    <property type="entry name" value="Aminoglycoside_PTrfase"/>
</dbReference>
<dbReference type="InterPro" id="IPR011009">
    <property type="entry name" value="Kinase-like_dom_sf"/>
</dbReference>
<organism evidence="2 3">
    <name type="scientific">Mangrovimicrobium sediminis</name>
    <dbReference type="NCBI Taxonomy" id="2562682"/>
    <lineage>
        <taxon>Bacteria</taxon>
        <taxon>Pseudomonadati</taxon>
        <taxon>Pseudomonadota</taxon>
        <taxon>Gammaproteobacteria</taxon>
        <taxon>Cellvibrionales</taxon>
        <taxon>Halieaceae</taxon>
        <taxon>Mangrovimicrobium</taxon>
    </lineage>
</organism>
<dbReference type="AlphaFoldDB" id="A0A4Z0M108"/>
<comment type="caution">
    <text evidence="2">The sequence shown here is derived from an EMBL/GenBank/DDBJ whole genome shotgun (WGS) entry which is preliminary data.</text>
</comment>
<reference evidence="2 3" key="1">
    <citation type="submission" date="2019-04" db="EMBL/GenBank/DDBJ databases">
        <title>Taxonomy of novel Haliea sp. from mangrove soil of West Coast of India.</title>
        <authorList>
            <person name="Verma A."/>
            <person name="Kumar P."/>
            <person name="Krishnamurthi S."/>
        </authorList>
    </citation>
    <scope>NUCLEOTIDE SEQUENCE [LARGE SCALE GENOMIC DNA]</scope>
    <source>
        <strain evidence="2 3">SAOS-164</strain>
    </source>
</reference>
<dbReference type="SUPFAM" id="SSF56112">
    <property type="entry name" value="Protein kinase-like (PK-like)"/>
    <property type="match status" value="1"/>
</dbReference>
<gene>
    <name evidence="2" type="ORF">E4634_09650</name>
</gene>
<proteinExistence type="predicted"/>
<evidence type="ECO:0000313" key="2">
    <source>
        <dbReference type="EMBL" id="TGD73292.1"/>
    </source>
</evidence>
<dbReference type="OrthoDB" id="115252at2"/>
<dbReference type="EMBL" id="SRLE01000007">
    <property type="protein sequence ID" value="TGD73292.1"/>
    <property type="molecule type" value="Genomic_DNA"/>
</dbReference>
<name>A0A4Z0M108_9GAMM</name>
<dbReference type="InterPro" id="IPR052961">
    <property type="entry name" value="Oxido-Kinase-like_Enzymes"/>
</dbReference>
<dbReference type="InterPro" id="IPR015897">
    <property type="entry name" value="CHK_kinase-like"/>
</dbReference>
<dbReference type="PANTHER" id="PTHR23020:SF41">
    <property type="entry name" value="AMINOGLYCOSIDE PHOSPHOTRANSFERASE DOMAIN-CONTAINING PROTEIN"/>
    <property type="match status" value="1"/>
</dbReference>
<dbReference type="SMART" id="SM00587">
    <property type="entry name" value="CHK"/>
    <property type="match status" value="1"/>
</dbReference>
<sequence>MTAVLEIEDVSAGWLSGALGCEVTAFERQRVGTGQTGASYRLQLQTEDGPSSLIAKVAHGSLEARGRVKGGYAAEVGFYSQLADTVDVRMPRCWYAQISPDHLHCLLLLEDLAPRRPGVQAEGCSVARSREAIRNLAGLHAPHWNDAALHQCGFLINTFEPGRVDFLIGITRPAAAQFVERYREQLGEEDCATVLAAAQCIDRWLRAADRPFSVIHGDYRLDNLLFGDSDGDVYALDWQTAALGPPLRDLAYFLGTCLSVEDRRAAERELVTLYHDELLARGIRDYDFAQCFDDYRLGQLQATMITTIGCIYATGERSADSDAMFLAMAKRSCAAIRDLDTLALL</sequence>
<feature type="domain" description="CHK kinase-like" evidence="1">
    <location>
        <begin position="107"/>
        <end position="284"/>
    </location>
</feature>
<accession>A0A4Z0M108</accession>
<dbReference type="Gene3D" id="3.90.1200.10">
    <property type="match status" value="1"/>
</dbReference>
<evidence type="ECO:0000313" key="3">
    <source>
        <dbReference type="Proteomes" id="UP000298050"/>
    </source>
</evidence>
<protein>
    <submittedName>
        <fullName evidence="2">DUF1679 domain-containing protein</fullName>
    </submittedName>
</protein>
<dbReference type="RefSeq" id="WP_135443323.1">
    <property type="nucleotide sequence ID" value="NZ_SRLE01000007.1"/>
</dbReference>
<dbReference type="Proteomes" id="UP000298050">
    <property type="component" value="Unassembled WGS sequence"/>
</dbReference>
<dbReference type="PANTHER" id="PTHR23020">
    <property type="entry name" value="UNCHARACTERIZED NUCLEAR HORMONE RECEPTOR-RELATED"/>
    <property type="match status" value="1"/>
</dbReference>
<evidence type="ECO:0000259" key="1">
    <source>
        <dbReference type="SMART" id="SM00587"/>
    </source>
</evidence>
<dbReference type="Pfam" id="PF01636">
    <property type="entry name" value="APH"/>
    <property type="match status" value="1"/>
</dbReference>
<keyword evidence="3" id="KW-1185">Reference proteome</keyword>